<organism evidence="1 2">
    <name type="scientific">Commensalibacter intestini</name>
    <dbReference type="NCBI Taxonomy" id="479936"/>
    <lineage>
        <taxon>Bacteria</taxon>
        <taxon>Pseudomonadati</taxon>
        <taxon>Pseudomonadota</taxon>
        <taxon>Alphaproteobacteria</taxon>
        <taxon>Acetobacterales</taxon>
        <taxon>Acetobacteraceae</taxon>
    </lineage>
</organism>
<sequence>MGMPINRFALLTLVGVAFSNLISVSSAYANYKRCWIQKGVATINCDPGDGYYFVKEKDKYKQCNVANGDLTNKCKQEDGFAMFLTNHRWYQCPIQNGKKTDHCTLADGYHVIFVPHLPLL</sequence>
<keyword evidence="2" id="KW-1185">Reference proteome</keyword>
<comment type="caution">
    <text evidence="1">The sequence shown here is derived from an EMBL/GenBank/DDBJ whole genome shotgun (WGS) entry which is preliminary data.</text>
</comment>
<evidence type="ECO:0000313" key="2">
    <source>
        <dbReference type="Proteomes" id="UP000194946"/>
    </source>
</evidence>
<dbReference type="Proteomes" id="UP000194946">
    <property type="component" value="Unassembled WGS sequence"/>
</dbReference>
<proteinExistence type="predicted"/>
<name>A0A251ZTN0_9PROT</name>
<dbReference type="RefSeq" id="WP_086632459.1">
    <property type="nucleotide sequence ID" value="NZ_JOPB01000008.1"/>
</dbReference>
<reference evidence="2" key="1">
    <citation type="submission" date="2014-06" db="EMBL/GenBank/DDBJ databases">
        <authorList>
            <person name="Winans N.J."/>
            <person name="Newell P.D."/>
            <person name="Douglas A.E."/>
        </authorList>
    </citation>
    <scope>NUCLEOTIDE SEQUENCE [LARGE SCALE GENOMIC DNA]</scope>
    <source>
        <strain evidence="2">DmL_052</strain>
    </source>
</reference>
<evidence type="ECO:0000313" key="1">
    <source>
        <dbReference type="EMBL" id="OUI78016.1"/>
    </source>
</evidence>
<dbReference type="AlphaFoldDB" id="A0A251ZTN0"/>
<dbReference type="EMBL" id="JOPB01000008">
    <property type="protein sequence ID" value="OUI78016.1"/>
    <property type="molecule type" value="Genomic_DNA"/>
</dbReference>
<gene>
    <name evidence="1" type="ORF">HK18_10735</name>
</gene>
<accession>A0A251ZTN0</accession>
<protein>
    <submittedName>
        <fullName evidence="1">Uncharacterized protein</fullName>
    </submittedName>
</protein>